<comment type="caution">
    <text evidence="2">The sequence shown here is derived from an EMBL/GenBank/DDBJ whole genome shotgun (WGS) entry which is preliminary data.</text>
</comment>
<feature type="region of interest" description="Disordered" evidence="1">
    <location>
        <begin position="1"/>
        <end position="59"/>
    </location>
</feature>
<evidence type="ECO:0000313" key="3">
    <source>
        <dbReference type="Proteomes" id="UP001499884"/>
    </source>
</evidence>
<organism evidence="2 3">
    <name type="scientific">Streptomyces tremellae</name>
    <dbReference type="NCBI Taxonomy" id="1124239"/>
    <lineage>
        <taxon>Bacteria</taxon>
        <taxon>Bacillati</taxon>
        <taxon>Actinomycetota</taxon>
        <taxon>Actinomycetes</taxon>
        <taxon>Kitasatosporales</taxon>
        <taxon>Streptomycetaceae</taxon>
        <taxon>Streptomyces</taxon>
    </lineage>
</organism>
<dbReference type="EMBL" id="BAABEP010000021">
    <property type="protein sequence ID" value="GAA3733555.1"/>
    <property type="molecule type" value="Genomic_DNA"/>
</dbReference>
<evidence type="ECO:0000313" key="2">
    <source>
        <dbReference type="EMBL" id="GAA3733555.1"/>
    </source>
</evidence>
<protein>
    <submittedName>
        <fullName evidence="2">Uncharacterized protein</fullName>
    </submittedName>
</protein>
<accession>A0ABP7F8Q7</accession>
<reference evidence="3" key="1">
    <citation type="journal article" date="2019" name="Int. J. Syst. Evol. Microbiol.">
        <title>The Global Catalogue of Microorganisms (GCM) 10K type strain sequencing project: providing services to taxonomists for standard genome sequencing and annotation.</title>
        <authorList>
            <consortium name="The Broad Institute Genomics Platform"/>
            <consortium name="The Broad Institute Genome Sequencing Center for Infectious Disease"/>
            <person name="Wu L."/>
            <person name="Ma J."/>
        </authorList>
    </citation>
    <scope>NUCLEOTIDE SEQUENCE [LARGE SCALE GENOMIC DNA]</scope>
    <source>
        <strain evidence="3">JCM 30846</strain>
    </source>
</reference>
<dbReference type="Proteomes" id="UP001499884">
    <property type="component" value="Unassembled WGS sequence"/>
</dbReference>
<evidence type="ECO:0000256" key="1">
    <source>
        <dbReference type="SAM" id="MobiDB-lite"/>
    </source>
</evidence>
<keyword evidence="3" id="KW-1185">Reference proteome</keyword>
<proteinExistence type="predicted"/>
<sequence>MINAFVTWPLRPGRPARDRSPEPVSGTGQGPEPCAPRTVPPTGVIARRPAPGSLYRTAT</sequence>
<name>A0ABP7F8Q7_9ACTN</name>
<gene>
    <name evidence="2" type="ORF">GCM10023082_33670</name>
</gene>